<comment type="caution">
    <text evidence="4">The sequence shown here is derived from an EMBL/GenBank/DDBJ whole genome shotgun (WGS) entry which is preliminary data.</text>
</comment>
<proteinExistence type="predicted"/>
<name>A0A366KL03_9SPHI</name>
<sequence length="983" mass="98247">PNGLVGGVAVTNVLANDTYNGAPASLSTVKLSQSSTDNPNVTLDVATGAVNVAPNTKAGTYHVEYNIEDIINPGSIKTATVTITVTAPVMITNADNGSANGLTGGTAITNVLANDTYNGAAATTSNVILTQVSTDNANVALNVTTGAVNVAPNTPAGTYTIVYQIEDILNPGQTKTANAVVTVNAPGMVANADNGTINGVTGGAAVANVLANDTYNGNPATLANVTLTQVSTDNPNVTLNVTTGAVNVASNTPAGTYTVVYQIEDKLNPGKTVTASVTVIVAAPVITATADSGTANGFTGGTAVSNVLDNDTYNGGVATLTNVNLTQVSTTNANVTLDVTTGAVNVAPNTQAGTYTVIYNIEDKVNPGQTKQASVTVEVTAPVMVANANTGTVNGLTGGTAVSNVLANDTYNGAPATLAQVNLTQVSTTNANVTLDTTTGAVNVAQNTPAGTYTLVYRIEDKLNPGQFVNATVTVIITAPDLVATSDTGTANAANGGTAVENVLANDSYNGNPATLANVNLTQVATSNPNVTLDVTTGKVIVAPNTPVGTYTVTYQIEDKLNPGQTKTTSVTVTVTSGTILANDDNGTANGFAGGVAVANALNNDSYNNGAAATVANVTITQLSTSNTNININPADGSVNVVAGTLPGTYTLQYKITDKLDPAQSSTAIVTVVIPNWTTDLSVTKVADKTTVESGSAISYTITIINNGPATVLAGKAIGLTESLPTGLENITYVANGGTYNAAAGTFTLAANLAAGQSASLLVNGNVNATFTGTLTNQVSITAAAGTTDPDQTNNSATVNTPVLKGGAALVKTATVAADGNSITYIFTVFNTGTTDLNNIVLTDTKLGLNKTIAGPLAAGQSLNDTEVYTLSQADKDAGSVTNSASLSAKTPAGNTISDVSGTDKTNDTPTVTSLTPSPSFTFTKVVNGAVPTTAGATLNYNLTVTNTGNVTLSNIVVTDANATVSGSPIATLAPGASVTLTA</sequence>
<accession>A0A366KL03</accession>
<gene>
    <name evidence="4" type="ORF">DRW42_28295</name>
</gene>
<keyword evidence="5" id="KW-1185">Reference proteome</keyword>
<organism evidence="4 5">
    <name type="scientific">Pedobacter miscanthi</name>
    <dbReference type="NCBI Taxonomy" id="2259170"/>
    <lineage>
        <taxon>Bacteria</taxon>
        <taxon>Pseudomonadati</taxon>
        <taxon>Bacteroidota</taxon>
        <taxon>Sphingobacteriia</taxon>
        <taxon>Sphingobacteriales</taxon>
        <taxon>Sphingobacteriaceae</taxon>
        <taxon>Pedobacter</taxon>
    </lineage>
</organism>
<feature type="domain" description="DUF7507" evidence="3">
    <location>
        <begin position="809"/>
        <end position="899"/>
    </location>
</feature>
<dbReference type="Proteomes" id="UP000252081">
    <property type="component" value="Unassembled WGS sequence"/>
</dbReference>
<dbReference type="InterPro" id="IPR001434">
    <property type="entry name" value="OmcB-like_DUF11"/>
</dbReference>
<dbReference type="EMBL" id="QNQU01000062">
    <property type="protein sequence ID" value="RBQ01839.1"/>
    <property type="molecule type" value="Genomic_DNA"/>
</dbReference>
<feature type="domain" description="DUF7507" evidence="3">
    <location>
        <begin position="918"/>
        <end position="983"/>
    </location>
</feature>
<evidence type="ECO:0000259" key="2">
    <source>
        <dbReference type="Pfam" id="PF01345"/>
    </source>
</evidence>
<feature type="compositionally biased region" description="Polar residues" evidence="1">
    <location>
        <begin position="881"/>
        <end position="904"/>
    </location>
</feature>
<dbReference type="RefSeq" id="WP_113952217.1">
    <property type="nucleotide sequence ID" value="NZ_QNQU01000062.1"/>
</dbReference>
<dbReference type="AlphaFoldDB" id="A0A366KL03"/>
<dbReference type="Pfam" id="PF01345">
    <property type="entry name" value="DUF11"/>
    <property type="match status" value="1"/>
</dbReference>
<evidence type="ECO:0000259" key="3">
    <source>
        <dbReference type="Pfam" id="PF24346"/>
    </source>
</evidence>
<feature type="region of interest" description="Disordered" evidence="1">
    <location>
        <begin position="881"/>
        <end position="913"/>
    </location>
</feature>
<feature type="non-terminal residue" evidence="4">
    <location>
        <position position="983"/>
    </location>
</feature>
<reference evidence="4 5" key="1">
    <citation type="submission" date="2018-07" db="EMBL/GenBank/DDBJ databases">
        <title>A draft genome of a endophytic bacteria, a new species of Pedobacter.</title>
        <authorList>
            <person name="Zhang Z.D."/>
            <person name="Chen Z.J."/>
        </authorList>
    </citation>
    <scope>NUCLEOTIDE SEQUENCE [LARGE SCALE GENOMIC DNA]</scope>
    <source>
        <strain evidence="4 5">RS10</strain>
    </source>
</reference>
<feature type="domain" description="DUF11" evidence="2">
    <location>
        <begin position="680"/>
        <end position="800"/>
    </location>
</feature>
<evidence type="ECO:0000256" key="1">
    <source>
        <dbReference type="SAM" id="MobiDB-lite"/>
    </source>
</evidence>
<evidence type="ECO:0000313" key="4">
    <source>
        <dbReference type="EMBL" id="RBQ01839.1"/>
    </source>
</evidence>
<dbReference type="InterPro" id="IPR055354">
    <property type="entry name" value="DUF7507"/>
</dbReference>
<dbReference type="OrthoDB" id="5726170at2"/>
<protein>
    <submittedName>
        <fullName evidence="4">Uncharacterized protein</fullName>
    </submittedName>
</protein>
<evidence type="ECO:0000313" key="5">
    <source>
        <dbReference type="Proteomes" id="UP000252081"/>
    </source>
</evidence>
<dbReference type="InterPro" id="IPR013783">
    <property type="entry name" value="Ig-like_fold"/>
</dbReference>
<feature type="non-terminal residue" evidence="4">
    <location>
        <position position="1"/>
    </location>
</feature>
<dbReference type="Gene3D" id="2.60.40.10">
    <property type="entry name" value="Immunoglobulins"/>
    <property type="match status" value="1"/>
</dbReference>
<dbReference type="Pfam" id="PF24346">
    <property type="entry name" value="DUF7507"/>
    <property type="match status" value="2"/>
</dbReference>